<dbReference type="InterPro" id="IPR010919">
    <property type="entry name" value="SAND-like_dom_sf"/>
</dbReference>
<comment type="similarity">
    <text evidence="1">Belongs to the SKI family.</text>
</comment>
<evidence type="ECO:0000256" key="2">
    <source>
        <dbReference type="SAM" id="MobiDB-lite"/>
    </source>
</evidence>
<feature type="region of interest" description="Disordered" evidence="2">
    <location>
        <begin position="204"/>
        <end position="226"/>
    </location>
</feature>
<organism evidence="4 5">
    <name type="scientific">Stomoxys calcitrans</name>
    <name type="common">Stable fly</name>
    <name type="synonym">Conops calcitrans</name>
    <dbReference type="NCBI Taxonomy" id="35570"/>
    <lineage>
        <taxon>Eukaryota</taxon>
        <taxon>Metazoa</taxon>
        <taxon>Ecdysozoa</taxon>
        <taxon>Arthropoda</taxon>
        <taxon>Hexapoda</taxon>
        <taxon>Insecta</taxon>
        <taxon>Pterygota</taxon>
        <taxon>Neoptera</taxon>
        <taxon>Endopterygota</taxon>
        <taxon>Diptera</taxon>
        <taxon>Brachycera</taxon>
        <taxon>Muscomorpha</taxon>
        <taxon>Muscoidea</taxon>
        <taxon>Muscidae</taxon>
        <taxon>Stomoxys</taxon>
    </lineage>
</organism>
<keyword evidence="5" id="KW-1185">Reference proteome</keyword>
<dbReference type="SMART" id="SM01046">
    <property type="entry name" value="c-SKI_SMAD_bind"/>
    <property type="match status" value="1"/>
</dbReference>
<name>A0A1I8Q3R1_STOCA</name>
<dbReference type="GO" id="GO:0000122">
    <property type="term" value="P:negative regulation of transcription by RNA polymerase II"/>
    <property type="evidence" value="ECO:0007669"/>
    <property type="project" value="TreeGrafter"/>
</dbReference>
<dbReference type="InterPro" id="IPR037000">
    <property type="entry name" value="Ski_DNA-bd_sf"/>
</dbReference>
<dbReference type="InterPro" id="IPR014890">
    <property type="entry name" value="c-SKI_SMAD4-bd_dom"/>
</dbReference>
<dbReference type="Proteomes" id="UP000095300">
    <property type="component" value="Unassembled WGS sequence"/>
</dbReference>
<evidence type="ECO:0000259" key="3">
    <source>
        <dbReference type="SMART" id="SM01046"/>
    </source>
</evidence>
<dbReference type="GO" id="GO:0005634">
    <property type="term" value="C:nucleus"/>
    <property type="evidence" value="ECO:0007669"/>
    <property type="project" value="TreeGrafter"/>
</dbReference>
<dbReference type="GO" id="GO:0046332">
    <property type="term" value="F:SMAD binding"/>
    <property type="evidence" value="ECO:0007669"/>
    <property type="project" value="InterPro"/>
</dbReference>
<dbReference type="GO" id="GO:0000978">
    <property type="term" value="F:RNA polymerase II cis-regulatory region sequence-specific DNA binding"/>
    <property type="evidence" value="ECO:0007669"/>
    <property type="project" value="TreeGrafter"/>
</dbReference>
<dbReference type="GO" id="GO:0000981">
    <property type="term" value="F:DNA-binding transcription factor activity, RNA polymerase II-specific"/>
    <property type="evidence" value="ECO:0007669"/>
    <property type="project" value="TreeGrafter"/>
</dbReference>
<dbReference type="SUPFAM" id="SSF46955">
    <property type="entry name" value="Putative DNA-binding domain"/>
    <property type="match status" value="1"/>
</dbReference>
<dbReference type="GO" id="GO:0030514">
    <property type="term" value="P:negative regulation of BMP signaling pathway"/>
    <property type="evidence" value="ECO:0007669"/>
    <property type="project" value="TreeGrafter"/>
</dbReference>
<dbReference type="Pfam" id="PF02437">
    <property type="entry name" value="Ski_Sno_DHD"/>
    <property type="match status" value="1"/>
</dbReference>
<protein>
    <recommendedName>
        <fullName evidence="3">c-SKI SMAD4-binding domain-containing protein</fullName>
    </recommendedName>
</protein>
<dbReference type="OrthoDB" id="3938623at2759"/>
<dbReference type="EnsemblMetazoa" id="SCAU013597-RA">
    <property type="protein sequence ID" value="SCAU013597-PA"/>
    <property type="gene ID" value="SCAU013597"/>
</dbReference>
<evidence type="ECO:0000313" key="5">
    <source>
        <dbReference type="Proteomes" id="UP000095300"/>
    </source>
</evidence>
<dbReference type="Pfam" id="PF08782">
    <property type="entry name" value="c-SKI_SMAD_bind"/>
    <property type="match status" value="1"/>
</dbReference>
<dbReference type="Gene3D" id="3.10.260.20">
    <property type="entry name" value="Ski"/>
    <property type="match status" value="1"/>
</dbReference>
<dbReference type="InterPro" id="IPR003380">
    <property type="entry name" value="SKI/SNO/DAC"/>
</dbReference>
<evidence type="ECO:0000256" key="1">
    <source>
        <dbReference type="ARBA" id="ARBA00009513"/>
    </source>
</evidence>
<dbReference type="GO" id="GO:0005667">
    <property type="term" value="C:transcription regulator complex"/>
    <property type="evidence" value="ECO:0007669"/>
    <property type="project" value="TreeGrafter"/>
</dbReference>
<gene>
    <name evidence="4" type="primary">106093986</name>
</gene>
<dbReference type="InterPro" id="IPR023216">
    <property type="entry name" value="Tscrpt_reg_SKI_SnoN"/>
</dbReference>
<dbReference type="VEuPathDB" id="VectorBase:SCAU013597"/>
<dbReference type="FunFam" id="3.10.260.20:FF:000003">
    <property type="entry name" value="SKI family transcriptional corepressor 1 homolog-B-like"/>
    <property type="match status" value="1"/>
</dbReference>
<reference evidence="4" key="1">
    <citation type="submission" date="2020-05" db="UniProtKB">
        <authorList>
            <consortium name="EnsemblMetazoa"/>
        </authorList>
    </citation>
    <scope>IDENTIFICATION</scope>
    <source>
        <strain evidence="4">USDA</strain>
    </source>
</reference>
<evidence type="ECO:0000313" key="4">
    <source>
        <dbReference type="EnsemblMetazoa" id="SCAU013597-PA"/>
    </source>
</evidence>
<feature type="domain" description="c-SKI SMAD4-binding" evidence="3">
    <location>
        <begin position="106"/>
        <end position="198"/>
    </location>
</feature>
<proteinExistence type="inferred from homology"/>
<dbReference type="Gene3D" id="3.10.390.10">
    <property type="entry name" value="SAND domain-like"/>
    <property type="match status" value="1"/>
</dbReference>
<dbReference type="InterPro" id="IPR009061">
    <property type="entry name" value="DNA-bd_dom_put_sf"/>
</dbReference>
<dbReference type="SUPFAM" id="SSF63763">
    <property type="entry name" value="SAND domain-like"/>
    <property type="match status" value="1"/>
</dbReference>
<dbReference type="GO" id="GO:0005737">
    <property type="term" value="C:cytoplasm"/>
    <property type="evidence" value="ECO:0007669"/>
    <property type="project" value="TreeGrafter"/>
</dbReference>
<dbReference type="STRING" id="35570.A0A1I8Q3R1"/>
<accession>A0A1I8Q3R1</accession>
<dbReference type="KEGG" id="scac:106093986"/>
<feature type="compositionally biased region" description="Polar residues" evidence="2">
    <location>
        <begin position="206"/>
        <end position="219"/>
    </location>
</feature>
<sequence>TQVRTVLLYGIPIVSLYIDGLERLCLAQISNILLKKFSYNEIHNRRVALGITCVQCTPVQLEILRRAGAMPISSRRCGMITRREAERLCKSFIGDNSPPRLPKDFAFNVHHNCAWGCRGWFIPTRYNSSRAKCIKCQYCNIFFSPNKFIFHSHQTESSGKYIQPIAANFNSWRRHLMLTGKPTVELAYIWEDVKAMFNGGTRKRYSPTTSSPMANSGLCSENKKQNIDIENDKRTVEKQYNCSNLSPAPIPGELISVSEINARSTNFVNDFSSVSDCIPSVHPNTTVNTASDEKMLKWIYGDSNMNTKIVPVDYMLMMNYMCHYGSNNSHVINYSRQTKINEPIRQYVVHKNYFEEAPSINGDGKKIVSSSFSKMFSAFKPIIKPKNSIESVDSSAVKRPMSFPLFCLNVSAPQVISYDQHDKNASLTDSEMCEPSMCENSSSQSYDDIANIAKDDVVIDIENSEDDMTSMCKLNNKYTNNTLKTYIPDNADVNINDVYIDVVAYNNEEDRV</sequence>
<dbReference type="PANTHER" id="PTHR10005">
    <property type="entry name" value="SKI ONCOGENE-RELATED"/>
    <property type="match status" value="1"/>
</dbReference>
<dbReference type="PANTHER" id="PTHR10005:SF26">
    <property type="entry name" value="CORL"/>
    <property type="match status" value="1"/>
</dbReference>
<dbReference type="CDD" id="cd21080">
    <property type="entry name" value="DHD_Skor"/>
    <property type="match status" value="1"/>
</dbReference>
<dbReference type="AlphaFoldDB" id="A0A1I8Q3R1"/>